<dbReference type="InterPro" id="IPR053211">
    <property type="entry name" value="DNA_repair-toleration"/>
</dbReference>
<evidence type="ECO:0000256" key="2">
    <source>
        <dbReference type="ARBA" id="ARBA00022729"/>
    </source>
</evidence>
<dbReference type="Proteomes" id="UP001597441">
    <property type="component" value="Unassembled WGS sequence"/>
</dbReference>
<dbReference type="InterPro" id="IPR007110">
    <property type="entry name" value="Ig-like_dom"/>
</dbReference>
<proteinExistence type="predicted"/>
<dbReference type="Gene3D" id="3.80.10.10">
    <property type="entry name" value="Ribonuclease Inhibitor"/>
    <property type="match status" value="3"/>
</dbReference>
<dbReference type="SUPFAM" id="SSF48726">
    <property type="entry name" value="Immunoglobulin"/>
    <property type="match status" value="3"/>
</dbReference>
<dbReference type="InterPro" id="IPR003591">
    <property type="entry name" value="Leu-rich_rpt_typical-subtyp"/>
</dbReference>
<dbReference type="InterPro" id="IPR026444">
    <property type="entry name" value="Secre_tail"/>
</dbReference>
<dbReference type="RefSeq" id="WP_388016116.1">
    <property type="nucleotide sequence ID" value="NZ_JBHUDT010000002.1"/>
</dbReference>
<keyword evidence="1" id="KW-0433">Leucine-rich repeat</keyword>
<comment type="caution">
    <text evidence="7">The sequence shown here is derived from an EMBL/GenBank/DDBJ whole genome shotgun (WGS) entry which is preliminary data.</text>
</comment>
<evidence type="ECO:0000313" key="7">
    <source>
        <dbReference type="EMBL" id="MFD2534821.1"/>
    </source>
</evidence>
<reference evidence="8" key="1">
    <citation type="journal article" date="2019" name="Int. J. Syst. Evol. Microbiol.">
        <title>The Global Catalogue of Microorganisms (GCM) 10K type strain sequencing project: providing services to taxonomists for standard genome sequencing and annotation.</title>
        <authorList>
            <consortium name="The Broad Institute Genomics Platform"/>
            <consortium name="The Broad Institute Genome Sequencing Center for Infectious Disease"/>
            <person name="Wu L."/>
            <person name="Ma J."/>
        </authorList>
    </citation>
    <scope>NUCLEOTIDE SEQUENCE [LARGE SCALE GENOMIC DNA]</scope>
    <source>
        <strain evidence="8">KCTC 42903</strain>
    </source>
</reference>
<dbReference type="PANTHER" id="PTHR48060:SF24">
    <property type="entry name" value="NON-SPECIFIC SERINE_THREONINE PROTEIN KINASE"/>
    <property type="match status" value="1"/>
</dbReference>
<sequence>MKRFLLFFSFALLCQTASWSQCPNIDTDGDGVLDCIDPCINVASSKIGNLSFESNFTGWSIPQNQSFFSLNEDANNILHGSKSLYVTAPNASTFENHVIFSEEFILEEGVAYNFKIPVKRIGNVDGDALRWVLVDENGVYRHFNNHYNFTSNWSYLTFNNFYVNFNTHTSNKFRLRLEFGLSTVDMVIDKIEFYETAQQADPAYVDMDADGNPDCLTYENHPDYDALVALYNALNGNSWYNDSNWLDTTKPLSTWYGITETNGRVTSVNLRQNNIDGTIPDLISNLSNLTFLDLAENNLTGAIPSTLGNIQTLEWLDLALNNLSGNVPNELTTLPNLTRLALGANNLSGNIPDFTQQSLFVLTFDNNNFQFGDFEDEFTLYQNNIAQFYYAPQKNPEANYIVEQTLNVGDNITLNSAPVSGLNTYYQWFFGSEAISGANSTSLELENVQLNEMGVYSCYAFNTLVTGLTMRTGITTLNRLPALHPEYDALVAFYNATDGDNWTNNTNWLSDEPINTWYGLGTLLGDGNSRVTSIYLNNNNLTGEIPNEIGNFSNLFNLELGINNLTGSIPQSITNLTQLGGLVLWANNLAGLVPDISSNINLDYVYISENNFRFADLEPSFTNYQDKLGVGYVYFPQKPINSTVSEVSVKFISIGDSIDFSSEIVSGANTMYQWYFNGAPIDINSYPNITDPTQPNLRISNITASQLGVYDCVAYNTLVFNLSFGLGTYLVTIPPNENPDYNALVAIYNSTNGDNWTDNSNWLDNTKPLQLWHGITLDSSNRVTNLNLGNNNLTGSIPPEIGDLTELTYLGFFTNQLTGNIPPEIGNLIKLTHMDLSPNTFSGPIPPEIGNLVNLETLWLNQNGLTGTIPTSFQNLTKLKRLYLQGSVGSSSEYNSSAFSGDFPDLTALPLELLWMQDNFFKFTDIADEFATYQANIPDFRFNPQFTTDPPVETTAAIGDDITLTLTEIPTVAKGMTKKTALTANNYQWFKDGVALTENANSDTYLIVNAQVTDSGVYHCEIKNADVPDMIIKRQPITLNIGSLSVDENEINTIKIYPNPVSNTLNIKLNHTDAEQATLFDMAGKQVLKLKLPSEITVVDVSNLNSGMYLLKIKTTDKTIIKRIIKN</sequence>
<evidence type="ECO:0000259" key="6">
    <source>
        <dbReference type="PROSITE" id="PS50835"/>
    </source>
</evidence>
<dbReference type="InterPro" id="IPR032675">
    <property type="entry name" value="LRR_dom_sf"/>
</dbReference>
<dbReference type="Pfam" id="PF18962">
    <property type="entry name" value="Por_Secre_tail"/>
    <property type="match status" value="1"/>
</dbReference>
<dbReference type="PROSITE" id="PS50835">
    <property type="entry name" value="IG_LIKE"/>
    <property type="match status" value="3"/>
</dbReference>
<keyword evidence="3" id="KW-0677">Repeat</keyword>
<evidence type="ECO:0000256" key="4">
    <source>
        <dbReference type="ARBA" id="ARBA00023157"/>
    </source>
</evidence>
<keyword evidence="4" id="KW-1015">Disulfide bond</keyword>
<dbReference type="Gene3D" id="2.60.40.10">
    <property type="entry name" value="Immunoglobulins"/>
    <property type="match status" value="3"/>
</dbReference>
<evidence type="ECO:0000256" key="5">
    <source>
        <dbReference type="SAM" id="SignalP"/>
    </source>
</evidence>
<name>A0ABW5JRF5_9FLAO</name>
<gene>
    <name evidence="7" type="ORF">ACFSQS_06855</name>
</gene>
<dbReference type="EMBL" id="JBHULK010000002">
    <property type="protein sequence ID" value="MFD2534821.1"/>
    <property type="molecule type" value="Genomic_DNA"/>
</dbReference>
<feature type="domain" description="Ig-like" evidence="6">
    <location>
        <begin position="944"/>
        <end position="1038"/>
    </location>
</feature>
<dbReference type="SMART" id="SM00365">
    <property type="entry name" value="LRR_SD22"/>
    <property type="match status" value="3"/>
</dbReference>
<dbReference type="InterPro" id="IPR003599">
    <property type="entry name" value="Ig_sub"/>
</dbReference>
<dbReference type="Gene3D" id="2.60.120.260">
    <property type="entry name" value="Galactose-binding domain-like"/>
    <property type="match status" value="1"/>
</dbReference>
<keyword evidence="2 5" id="KW-0732">Signal</keyword>
<organism evidence="7 8">
    <name type="scientific">Gelatiniphilus marinus</name>
    <dbReference type="NCBI Taxonomy" id="1759464"/>
    <lineage>
        <taxon>Bacteria</taxon>
        <taxon>Pseudomonadati</taxon>
        <taxon>Bacteroidota</taxon>
        <taxon>Flavobacteriia</taxon>
        <taxon>Flavobacteriales</taxon>
        <taxon>Flavobacteriaceae</taxon>
        <taxon>Gelatiniphilus</taxon>
    </lineage>
</organism>
<dbReference type="PANTHER" id="PTHR48060">
    <property type="entry name" value="DNA DAMAGE-REPAIR/TOLERATION PROTEIN DRT100"/>
    <property type="match status" value="1"/>
</dbReference>
<dbReference type="SMART" id="SM00409">
    <property type="entry name" value="IG"/>
    <property type="match status" value="3"/>
</dbReference>
<dbReference type="InterPro" id="IPR008979">
    <property type="entry name" value="Galactose-bd-like_sf"/>
</dbReference>
<feature type="domain" description="Ig-like" evidence="6">
    <location>
        <begin position="396"/>
        <end position="475"/>
    </location>
</feature>
<feature type="signal peptide" evidence="5">
    <location>
        <begin position="1"/>
        <end position="20"/>
    </location>
</feature>
<evidence type="ECO:0000256" key="3">
    <source>
        <dbReference type="ARBA" id="ARBA00022737"/>
    </source>
</evidence>
<dbReference type="NCBIfam" id="TIGR04183">
    <property type="entry name" value="Por_Secre_tail"/>
    <property type="match status" value="1"/>
</dbReference>
<feature type="domain" description="Ig-like" evidence="6">
    <location>
        <begin position="639"/>
        <end position="723"/>
    </location>
</feature>
<dbReference type="InterPro" id="IPR013783">
    <property type="entry name" value="Ig-like_fold"/>
</dbReference>
<dbReference type="InterPro" id="IPR001611">
    <property type="entry name" value="Leu-rich_rpt"/>
</dbReference>
<feature type="chain" id="PRO_5045143943" evidence="5">
    <location>
        <begin position="21"/>
        <end position="1127"/>
    </location>
</feature>
<dbReference type="SUPFAM" id="SSF49785">
    <property type="entry name" value="Galactose-binding domain-like"/>
    <property type="match status" value="1"/>
</dbReference>
<evidence type="ECO:0000313" key="8">
    <source>
        <dbReference type="Proteomes" id="UP001597441"/>
    </source>
</evidence>
<dbReference type="SUPFAM" id="SSF52058">
    <property type="entry name" value="L domain-like"/>
    <property type="match status" value="2"/>
</dbReference>
<dbReference type="SMART" id="SM00369">
    <property type="entry name" value="LRR_TYP"/>
    <property type="match status" value="5"/>
</dbReference>
<keyword evidence="8" id="KW-1185">Reference proteome</keyword>
<dbReference type="InterPro" id="IPR036179">
    <property type="entry name" value="Ig-like_dom_sf"/>
</dbReference>
<dbReference type="Pfam" id="PF00560">
    <property type="entry name" value="LRR_1"/>
    <property type="match status" value="6"/>
</dbReference>
<protein>
    <submittedName>
        <fullName evidence="7">T9SS type A sorting domain-containing protein</fullName>
    </submittedName>
</protein>
<evidence type="ECO:0000256" key="1">
    <source>
        <dbReference type="ARBA" id="ARBA00022614"/>
    </source>
</evidence>
<accession>A0ABW5JRF5</accession>